<keyword evidence="3" id="KW-0328">Glycosyltransferase</keyword>
<feature type="domain" description="Glycosyltransferase RgtA/B/C/D-like" evidence="9">
    <location>
        <begin position="63"/>
        <end position="214"/>
    </location>
</feature>
<dbReference type="PANTHER" id="PTHR33908:SF3">
    <property type="entry name" value="UNDECAPRENYL PHOSPHATE-ALPHA-4-AMINO-4-DEOXY-L-ARABINOSE ARABINOSYL TRANSFERASE"/>
    <property type="match status" value="1"/>
</dbReference>
<evidence type="ECO:0000256" key="7">
    <source>
        <dbReference type="ARBA" id="ARBA00023136"/>
    </source>
</evidence>
<dbReference type="AlphaFoldDB" id="A0A1H8XBE8"/>
<feature type="transmembrane region" description="Helical" evidence="8">
    <location>
        <begin position="200"/>
        <end position="221"/>
    </location>
</feature>
<keyword evidence="4 10" id="KW-0808">Transferase</keyword>
<dbReference type="Pfam" id="PF13231">
    <property type="entry name" value="PMT_2"/>
    <property type="match status" value="1"/>
</dbReference>
<protein>
    <submittedName>
        <fullName evidence="10">4-amino-4-deoxy-L-arabinose transferase</fullName>
    </submittedName>
</protein>
<dbReference type="STRING" id="112903.SAMN04490178_1227"/>
<feature type="transmembrane region" description="Helical" evidence="8">
    <location>
        <begin position="308"/>
        <end position="327"/>
    </location>
</feature>
<evidence type="ECO:0000256" key="3">
    <source>
        <dbReference type="ARBA" id="ARBA00022676"/>
    </source>
</evidence>
<dbReference type="Proteomes" id="UP000198847">
    <property type="component" value="Unassembled WGS sequence"/>
</dbReference>
<dbReference type="EMBL" id="FODY01000022">
    <property type="protein sequence ID" value="SEP37294.1"/>
    <property type="molecule type" value="Genomic_DNA"/>
</dbReference>
<feature type="transmembrane region" description="Helical" evidence="8">
    <location>
        <begin position="402"/>
        <end position="423"/>
    </location>
</feature>
<keyword evidence="7 8" id="KW-0472">Membrane</keyword>
<feature type="transmembrane region" description="Helical" evidence="8">
    <location>
        <begin position="369"/>
        <end position="390"/>
    </location>
</feature>
<dbReference type="GO" id="GO:0005886">
    <property type="term" value="C:plasma membrane"/>
    <property type="evidence" value="ECO:0007669"/>
    <property type="project" value="UniProtKB-SubCell"/>
</dbReference>
<proteinExistence type="predicted"/>
<dbReference type="GO" id="GO:0016763">
    <property type="term" value="F:pentosyltransferase activity"/>
    <property type="evidence" value="ECO:0007669"/>
    <property type="project" value="TreeGrafter"/>
</dbReference>
<keyword evidence="6 8" id="KW-1133">Transmembrane helix</keyword>
<dbReference type="GO" id="GO:0009103">
    <property type="term" value="P:lipopolysaccharide biosynthetic process"/>
    <property type="evidence" value="ECO:0007669"/>
    <property type="project" value="UniProtKB-ARBA"/>
</dbReference>
<keyword evidence="5 8" id="KW-0812">Transmembrane</keyword>
<dbReference type="RefSeq" id="WP_245732520.1">
    <property type="nucleotide sequence ID" value="NZ_FODY01000022.1"/>
</dbReference>
<feature type="transmembrane region" description="Helical" evidence="8">
    <location>
        <begin position="339"/>
        <end position="363"/>
    </location>
</feature>
<feature type="transmembrane region" description="Helical" evidence="8">
    <location>
        <begin position="250"/>
        <end position="270"/>
    </location>
</feature>
<keyword evidence="11" id="KW-1185">Reference proteome</keyword>
<keyword evidence="2" id="KW-1003">Cell membrane</keyword>
<evidence type="ECO:0000256" key="1">
    <source>
        <dbReference type="ARBA" id="ARBA00004651"/>
    </source>
</evidence>
<dbReference type="InterPro" id="IPR050297">
    <property type="entry name" value="LipidA_mod_glycosyltrf_83"/>
</dbReference>
<dbReference type="InterPro" id="IPR038731">
    <property type="entry name" value="RgtA/B/C-like"/>
</dbReference>
<evidence type="ECO:0000313" key="10">
    <source>
        <dbReference type="EMBL" id="SEP37294.1"/>
    </source>
</evidence>
<gene>
    <name evidence="10" type="ORF">SAMN04490178_1227</name>
</gene>
<organism evidence="10 11">
    <name type="scientific">Propionispora vibrioides</name>
    <dbReference type="NCBI Taxonomy" id="112903"/>
    <lineage>
        <taxon>Bacteria</taxon>
        <taxon>Bacillati</taxon>
        <taxon>Bacillota</taxon>
        <taxon>Negativicutes</taxon>
        <taxon>Selenomonadales</taxon>
        <taxon>Sporomusaceae</taxon>
        <taxon>Propionispora</taxon>
    </lineage>
</organism>
<feature type="transmembrane region" description="Helical" evidence="8">
    <location>
        <begin position="12"/>
        <end position="31"/>
    </location>
</feature>
<feature type="transmembrane region" description="Helical" evidence="8">
    <location>
        <begin position="282"/>
        <end position="302"/>
    </location>
</feature>
<evidence type="ECO:0000256" key="4">
    <source>
        <dbReference type="ARBA" id="ARBA00022679"/>
    </source>
</evidence>
<evidence type="ECO:0000256" key="6">
    <source>
        <dbReference type="ARBA" id="ARBA00022989"/>
    </source>
</evidence>
<dbReference type="GO" id="GO:0010041">
    <property type="term" value="P:response to iron(III) ion"/>
    <property type="evidence" value="ECO:0007669"/>
    <property type="project" value="TreeGrafter"/>
</dbReference>
<reference evidence="10 11" key="1">
    <citation type="submission" date="2016-10" db="EMBL/GenBank/DDBJ databases">
        <authorList>
            <person name="de Groot N.N."/>
        </authorList>
    </citation>
    <scope>NUCLEOTIDE SEQUENCE [LARGE SCALE GENOMIC DNA]</scope>
    <source>
        <strain evidence="10 11">DSM 13305</strain>
    </source>
</reference>
<comment type="subcellular location">
    <subcellularLocation>
        <location evidence="1">Cell membrane</location>
        <topology evidence="1">Multi-pass membrane protein</topology>
    </subcellularLocation>
</comment>
<name>A0A1H8XBE8_9FIRM</name>
<evidence type="ECO:0000256" key="5">
    <source>
        <dbReference type="ARBA" id="ARBA00022692"/>
    </source>
</evidence>
<evidence type="ECO:0000313" key="11">
    <source>
        <dbReference type="Proteomes" id="UP000198847"/>
    </source>
</evidence>
<feature type="transmembrane region" description="Helical" evidence="8">
    <location>
        <begin position="159"/>
        <end position="188"/>
    </location>
</feature>
<evidence type="ECO:0000256" key="2">
    <source>
        <dbReference type="ARBA" id="ARBA00022475"/>
    </source>
</evidence>
<accession>A0A1H8XBE8</accession>
<evidence type="ECO:0000259" key="9">
    <source>
        <dbReference type="Pfam" id="PF13231"/>
    </source>
</evidence>
<dbReference type="PANTHER" id="PTHR33908">
    <property type="entry name" value="MANNOSYLTRANSFERASE YKCB-RELATED"/>
    <property type="match status" value="1"/>
</dbReference>
<feature type="transmembrane region" description="Helical" evidence="8">
    <location>
        <begin position="84"/>
        <end position="102"/>
    </location>
</feature>
<evidence type="ECO:0000256" key="8">
    <source>
        <dbReference type="SAM" id="Phobius"/>
    </source>
</evidence>
<sequence>MMKWDRKAELTIVVLVAAFIMFFQLGHLPLLDPDEPVYAQTAREMLQTGDFISPRIYGDFWYDKPPMYYWLVAGSFKLFGQSEFAARFPSALLAVCGVLLVYRFGKSIFGRRAGLIAALVLATSVEYFYLGKAAVTDITLTFFMTASLLLYLKGRYYPAYAAAGLAVLTKGPVAIVLPAAIVLAHLVWTRGFGEIKRIKLVSGTLLMLLVASPWYLAMYHFHGMDFVDTFLGFHNVTRFLKPEHPSGTLWYYYIPVLLLGFFPWTVFLGQTGKRIWQERKGLVGRELSCLAIWAGAVFVFFSLSQTKLISYILPMYPPLALLTGWYIDHCISREAVQGVFGKPVILLLLFFGLLEGGLVWGALEYLPALVPGVVLTGLVFGLTAAGAWLAVKQGQAIRLVGVLTGGMLLFVVVLMTCLFPAAAPALSVKDVAADFKAQYDGQAPVYVEKFLRPGFAYYMEQPGEELTSINQVLAEMKNASRPIYFVVKEKNYRSLPPAEQQQLQLVAVADNVVVLRKE</sequence>